<keyword evidence="2" id="KW-0732">Signal</keyword>
<feature type="signal peptide" evidence="2">
    <location>
        <begin position="1"/>
        <end position="24"/>
    </location>
</feature>
<dbReference type="RefSeq" id="XP_007510200.1">
    <property type="nucleotide sequence ID" value="XM_007510138.1"/>
</dbReference>
<dbReference type="EMBL" id="FO082268">
    <property type="protein sequence ID" value="CCO18545.1"/>
    <property type="molecule type" value="Genomic_DNA"/>
</dbReference>
<gene>
    <name evidence="3" type="ordered locus">Bathy11g02830</name>
</gene>
<dbReference type="AlphaFoldDB" id="K8F173"/>
<name>K8F173_9CHLO</name>
<keyword evidence="1" id="KW-0472">Membrane</keyword>
<evidence type="ECO:0000313" key="3">
    <source>
        <dbReference type="EMBL" id="CCO18545.1"/>
    </source>
</evidence>
<evidence type="ECO:0008006" key="5">
    <source>
        <dbReference type="Google" id="ProtNLM"/>
    </source>
</evidence>
<keyword evidence="4" id="KW-1185">Reference proteome</keyword>
<evidence type="ECO:0000256" key="1">
    <source>
        <dbReference type="SAM" id="Phobius"/>
    </source>
</evidence>
<feature type="chain" id="PRO_5003917662" description="Membrane magnesium transporter" evidence="2">
    <location>
        <begin position="25"/>
        <end position="113"/>
    </location>
</feature>
<reference evidence="3 4" key="1">
    <citation type="submission" date="2011-10" db="EMBL/GenBank/DDBJ databases">
        <authorList>
            <person name="Genoscope - CEA"/>
        </authorList>
    </citation>
    <scope>NUCLEOTIDE SEQUENCE [LARGE SCALE GENOMIC DNA]</scope>
    <source>
        <strain evidence="3 4">RCC 1105</strain>
    </source>
</reference>
<dbReference type="GeneID" id="19012963"/>
<keyword evidence="1" id="KW-1133">Transmembrane helix</keyword>
<organism evidence="3 4">
    <name type="scientific">Bathycoccus prasinos</name>
    <dbReference type="NCBI Taxonomy" id="41875"/>
    <lineage>
        <taxon>Eukaryota</taxon>
        <taxon>Viridiplantae</taxon>
        <taxon>Chlorophyta</taxon>
        <taxon>Mamiellophyceae</taxon>
        <taxon>Mamiellales</taxon>
        <taxon>Bathycoccaceae</taxon>
        <taxon>Bathycoccus</taxon>
    </lineage>
</organism>
<dbReference type="Proteomes" id="UP000198341">
    <property type="component" value="Chromosome 11"/>
</dbReference>
<proteinExistence type="predicted"/>
<feature type="transmembrane region" description="Helical" evidence="1">
    <location>
        <begin position="48"/>
        <end position="71"/>
    </location>
</feature>
<dbReference type="KEGG" id="bpg:Bathy11g02830"/>
<protein>
    <recommendedName>
        <fullName evidence="5">Membrane magnesium transporter</fullName>
    </recommendedName>
</protein>
<evidence type="ECO:0000313" key="4">
    <source>
        <dbReference type="Proteomes" id="UP000198341"/>
    </source>
</evidence>
<keyword evidence="1" id="KW-0812">Transmembrane</keyword>
<evidence type="ECO:0000256" key="2">
    <source>
        <dbReference type="SAM" id="SignalP"/>
    </source>
</evidence>
<sequence>MDANTQRQKGLLLFLLSFLVVCHAASRQIHVQSKSSAKMHEENNNASLFIAFSIKMELFVAFLMALCATFSETIGAFGNFREIREERGEIPGLCVERMNDLSHFWHRAKARRE</sequence>
<accession>K8F173</accession>